<reference evidence="3 4" key="1">
    <citation type="submission" date="2016-10" db="EMBL/GenBank/DDBJ databases">
        <authorList>
            <person name="de Groot N.N."/>
        </authorList>
    </citation>
    <scope>NUCLEOTIDE SEQUENCE [LARGE SCALE GENOMIC DNA]</scope>
    <source>
        <strain evidence="3 4">NLAE-zl-C500</strain>
    </source>
</reference>
<dbReference type="InterPro" id="IPR011042">
    <property type="entry name" value="6-blade_b-propeller_TolB-like"/>
</dbReference>
<evidence type="ECO:0000256" key="1">
    <source>
        <dbReference type="ARBA" id="ARBA00022801"/>
    </source>
</evidence>
<keyword evidence="1" id="KW-0378">Hydrolase</keyword>
<evidence type="ECO:0000259" key="2">
    <source>
        <dbReference type="Pfam" id="PF08450"/>
    </source>
</evidence>
<dbReference type="SUPFAM" id="SSF63829">
    <property type="entry name" value="Calcium-dependent phosphotriesterase"/>
    <property type="match status" value="1"/>
</dbReference>
<dbReference type="InterPro" id="IPR051262">
    <property type="entry name" value="SMP-30/CGR1_Lactonase"/>
</dbReference>
<feature type="domain" description="SMP-30/Gluconolactonase/LRE-like region" evidence="2">
    <location>
        <begin position="274"/>
        <end position="329"/>
    </location>
</feature>
<dbReference type="AlphaFoldDB" id="A0A1G6G6X2"/>
<gene>
    <name evidence="3" type="ORF">SAMN05192581_101514</name>
</gene>
<name>A0A1G6G6X2_BACOV</name>
<dbReference type="InterPro" id="IPR013658">
    <property type="entry name" value="SGL"/>
</dbReference>
<organism evidence="3 4">
    <name type="scientific">Bacteroides ovatus</name>
    <dbReference type="NCBI Taxonomy" id="28116"/>
    <lineage>
        <taxon>Bacteria</taxon>
        <taxon>Pseudomonadati</taxon>
        <taxon>Bacteroidota</taxon>
        <taxon>Bacteroidia</taxon>
        <taxon>Bacteroidales</taxon>
        <taxon>Bacteroidaceae</taxon>
        <taxon>Bacteroides</taxon>
    </lineage>
</organism>
<dbReference type="PANTHER" id="PTHR47572">
    <property type="entry name" value="LIPOPROTEIN-RELATED"/>
    <property type="match status" value="1"/>
</dbReference>
<dbReference type="Proteomes" id="UP000183670">
    <property type="component" value="Unassembled WGS sequence"/>
</dbReference>
<evidence type="ECO:0000313" key="3">
    <source>
        <dbReference type="EMBL" id="SDB76936.1"/>
    </source>
</evidence>
<proteinExistence type="predicted"/>
<dbReference type="EMBL" id="FMYE01000015">
    <property type="protein sequence ID" value="SDB76936.1"/>
    <property type="molecule type" value="Genomic_DNA"/>
</dbReference>
<dbReference type="PANTHER" id="PTHR47572:SF4">
    <property type="entry name" value="LACTONASE DRP35"/>
    <property type="match status" value="1"/>
</dbReference>
<accession>A0A1G6G6X2</accession>
<evidence type="ECO:0000313" key="4">
    <source>
        <dbReference type="Proteomes" id="UP000183670"/>
    </source>
</evidence>
<sequence>MRTELTDSYYKHKYLYYLTMKKYYLLSLVAASLMGATCIQCTSPKQKGGENALPQKSELFANLPDCCPTPDGMAIAPNGDLILACPNFADITQPACLMRITKNGEITKWMDVPVLEETGWASPMGIAFNEEGDLFICDNQGWSGAEKAQNKGRVLRLKFENDQLKETITVASGMEHPNGLRIRNGKLYVTQSSLSQIKDPSGLLVSGVYCFDMNDCDVAVTNTLEDKNLITTVITKNPEVQYGLDGIVFNEAGDLFVGNFGDGAVHRIKMDVEGNVLTNDVWAKDTTQLRTTDGMCIDDKGNIWVADFSANAVARIDKDGKIQRIAQSPDCDGSDGGLDQPGEPIVWNGQVIVSCFDLVTGPDKVNTKHDKPFTLAKLSLE</sequence>
<protein>
    <submittedName>
        <fullName evidence="3">SMP-30/Gluconolaconase/LRE-like region-containing protein</fullName>
    </submittedName>
</protein>
<dbReference type="GO" id="GO:0016787">
    <property type="term" value="F:hydrolase activity"/>
    <property type="evidence" value="ECO:0007669"/>
    <property type="project" value="UniProtKB-KW"/>
</dbReference>
<dbReference type="Pfam" id="PF08450">
    <property type="entry name" value="SGL"/>
    <property type="match status" value="1"/>
</dbReference>
<dbReference type="Gene3D" id="2.120.10.30">
    <property type="entry name" value="TolB, C-terminal domain"/>
    <property type="match status" value="2"/>
</dbReference>